<gene>
    <name evidence="8" type="ORF">A8C56_10725</name>
</gene>
<dbReference type="STRING" id="1176587.A8C56_10725"/>
<keyword evidence="2" id="KW-0805">Transcription regulation</keyword>
<dbReference type="GO" id="GO:0006352">
    <property type="term" value="P:DNA-templated transcription initiation"/>
    <property type="evidence" value="ECO:0007669"/>
    <property type="project" value="InterPro"/>
</dbReference>
<organism evidence="8 9">
    <name type="scientific">Niabella ginsenosidivorans</name>
    <dbReference type="NCBI Taxonomy" id="1176587"/>
    <lineage>
        <taxon>Bacteria</taxon>
        <taxon>Pseudomonadati</taxon>
        <taxon>Bacteroidota</taxon>
        <taxon>Chitinophagia</taxon>
        <taxon>Chitinophagales</taxon>
        <taxon>Chitinophagaceae</taxon>
        <taxon>Niabella</taxon>
    </lineage>
</organism>
<dbReference type="InterPro" id="IPR036388">
    <property type="entry name" value="WH-like_DNA-bd_sf"/>
</dbReference>
<evidence type="ECO:0000256" key="1">
    <source>
        <dbReference type="ARBA" id="ARBA00010641"/>
    </source>
</evidence>
<dbReference type="InterPro" id="IPR014284">
    <property type="entry name" value="RNA_pol_sigma-70_dom"/>
</dbReference>
<dbReference type="PANTHER" id="PTHR43133">
    <property type="entry name" value="RNA POLYMERASE ECF-TYPE SIGMA FACTO"/>
    <property type="match status" value="1"/>
</dbReference>
<keyword evidence="3" id="KW-0731">Sigma factor</keyword>
<dbReference type="NCBIfam" id="TIGR02937">
    <property type="entry name" value="sigma70-ECF"/>
    <property type="match status" value="1"/>
</dbReference>
<accession>A0A1A9I240</accession>
<evidence type="ECO:0000313" key="9">
    <source>
        <dbReference type="Proteomes" id="UP000077667"/>
    </source>
</evidence>
<name>A0A1A9I240_9BACT</name>
<dbReference type="InterPro" id="IPR013249">
    <property type="entry name" value="RNA_pol_sigma70_r4_t2"/>
</dbReference>
<dbReference type="InterPro" id="IPR039425">
    <property type="entry name" value="RNA_pol_sigma-70-like"/>
</dbReference>
<dbReference type="KEGG" id="nia:A8C56_10725"/>
<proteinExistence type="inferred from homology"/>
<protein>
    <submittedName>
        <fullName evidence="8">RNA polymerase subunit sigma-70</fullName>
    </submittedName>
</protein>
<reference evidence="8 9" key="1">
    <citation type="submission" date="2016-05" db="EMBL/GenBank/DDBJ databases">
        <title>Niabella ginsenosidivorans BS26 whole genome sequencing.</title>
        <authorList>
            <person name="Im W.T."/>
            <person name="Siddiqi M.Z."/>
        </authorList>
    </citation>
    <scope>NUCLEOTIDE SEQUENCE [LARGE SCALE GENOMIC DNA]</scope>
    <source>
        <strain evidence="8 9">BS26</strain>
    </source>
</reference>
<dbReference type="SUPFAM" id="SSF88659">
    <property type="entry name" value="Sigma3 and sigma4 domains of RNA polymerase sigma factors"/>
    <property type="match status" value="1"/>
</dbReference>
<dbReference type="InterPro" id="IPR013324">
    <property type="entry name" value="RNA_pol_sigma_r3/r4-like"/>
</dbReference>
<dbReference type="InterPro" id="IPR013325">
    <property type="entry name" value="RNA_pol_sigma_r2"/>
</dbReference>
<dbReference type="PANTHER" id="PTHR43133:SF8">
    <property type="entry name" value="RNA POLYMERASE SIGMA FACTOR HI_1459-RELATED"/>
    <property type="match status" value="1"/>
</dbReference>
<dbReference type="Gene3D" id="1.10.10.10">
    <property type="entry name" value="Winged helix-like DNA-binding domain superfamily/Winged helix DNA-binding domain"/>
    <property type="match status" value="1"/>
</dbReference>
<keyword evidence="4" id="KW-0238">DNA-binding</keyword>
<keyword evidence="9" id="KW-1185">Reference proteome</keyword>
<evidence type="ECO:0000259" key="7">
    <source>
        <dbReference type="Pfam" id="PF08281"/>
    </source>
</evidence>
<evidence type="ECO:0000256" key="5">
    <source>
        <dbReference type="ARBA" id="ARBA00023163"/>
    </source>
</evidence>
<sequence>MSDSELLDRFKHQEDEEALASLYLRYSDLLYGVCLKYLQEPEDARDAVMNIYQELREKLPRHEIQHFKSWVYVLAKNHCLMILRAAKKHVTVHLDAQVVQSGEFSHLDSIIEQEETFKKLEKCIQSLPGEQEKAIRLFYYESKCYNEIAESTGLDWNKVRSLIQNGRRNLKNCMEKNAG</sequence>
<feature type="domain" description="RNA polymerase sigma-70 region 2" evidence="6">
    <location>
        <begin position="22"/>
        <end position="87"/>
    </location>
</feature>
<keyword evidence="5" id="KW-0804">Transcription</keyword>
<evidence type="ECO:0000313" key="8">
    <source>
        <dbReference type="EMBL" id="ANH81395.1"/>
    </source>
</evidence>
<dbReference type="Pfam" id="PF08281">
    <property type="entry name" value="Sigma70_r4_2"/>
    <property type="match status" value="1"/>
</dbReference>
<dbReference type="Pfam" id="PF04542">
    <property type="entry name" value="Sigma70_r2"/>
    <property type="match status" value="1"/>
</dbReference>
<dbReference type="Proteomes" id="UP000077667">
    <property type="component" value="Chromosome"/>
</dbReference>
<dbReference type="GO" id="GO:0003677">
    <property type="term" value="F:DNA binding"/>
    <property type="evidence" value="ECO:0007669"/>
    <property type="project" value="UniProtKB-KW"/>
</dbReference>
<comment type="similarity">
    <text evidence="1">Belongs to the sigma-70 factor family. ECF subfamily.</text>
</comment>
<dbReference type="InterPro" id="IPR007627">
    <property type="entry name" value="RNA_pol_sigma70_r2"/>
</dbReference>
<dbReference type="OrthoDB" id="1116873at2"/>
<dbReference type="AlphaFoldDB" id="A0A1A9I240"/>
<dbReference type="SUPFAM" id="SSF88946">
    <property type="entry name" value="Sigma2 domain of RNA polymerase sigma factors"/>
    <property type="match status" value="1"/>
</dbReference>
<feature type="domain" description="RNA polymerase sigma factor 70 region 4 type 2" evidence="7">
    <location>
        <begin position="119"/>
        <end position="170"/>
    </location>
</feature>
<evidence type="ECO:0000256" key="3">
    <source>
        <dbReference type="ARBA" id="ARBA00023082"/>
    </source>
</evidence>
<dbReference type="EMBL" id="CP015772">
    <property type="protein sequence ID" value="ANH81395.1"/>
    <property type="molecule type" value="Genomic_DNA"/>
</dbReference>
<dbReference type="GO" id="GO:0016987">
    <property type="term" value="F:sigma factor activity"/>
    <property type="evidence" value="ECO:0007669"/>
    <property type="project" value="UniProtKB-KW"/>
</dbReference>
<evidence type="ECO:0000256" key="2">
    <source>
        <dbReference type="ARBA" id="ARBA00023015"/>
    </source>
</evidence>
<evidence type="ECO:0000256" key="4">
    <source>
        <dbReference type="ARBA" id="ARBA00023125"/>
    </source>
</evidence>
<evidence type="ECO:0000259" key="6">
    <source>
        <dbReference type="Pfam" id="PF04542"/>
    </source>
</evidence>
<dbReference type="Gene3D" id="1.10.1740.10">
    <property type="match status" value="1"/>
</dbReference>